<dbReference type="PANTHER" id="PTHR46558:SF11">
    <property type="entry name" value="HTH-TYPE TRANSCRIPTIONAL REGULATOR XRE"/>
    <property type="match status" value="1"/>
</dbReference>
<comment type="caution">
    <text evidence="4">The sequence shown here is derived from an EMBL/GenBank/DDBJ whole genome shotgun (WGS) entry which is preliminary data.</text>
</comment>
<feature type="compositionally biased region" description="Basic and acidic residues" evidence="2">
    <location>
        <begin position="185"/>
        <end position="194"/>
    </location>
</feature>
<feature type="region of interest" description="Disordered" evidence="2">
    <location>
        <begin position="171"/>
        <end position="194"/>
    </location>
</feature>
<dbReference type="SUPFAM" id="SSF47413">
    <property type="entry name" value="lambda repressor-like DNA-binding domains"/>
    <property type="match status" value="1"/>
</dbReference>
<feature type="domain" description="HTH cro/C1-type" evidence="3">
    <location>
        <begin position="7"/>
        <end position="63"/>
    </location>
</feature>
<dbReference type="Gene3D" id="1.10.260.40">
    <property type="entry name" value="lambda repressor-like DNA-binding domains"/>
    <property type="match status" value="1"/>
</dbReference>
<gene>
    <name evidence="4" type="ORF">LKD81_14640</name>
</gene>
<keyword evidence="1" id="KW-0238">DNA-binding</keyword>
<evidence type="ECO:0000313" key="5">
    <source>
        <dbReference type="Proteomes" id="UP001198182"/>
    </source>
</evidence>
<dbReference type="Proteomes" id="UP001198182">
    <property type="component" value="Unassembled WGS sequence"/>
</dbReference>
<dbReference type="InterPro" id="IPR001387">
    <property type="entry name" value="Cro/C1-type_HTH"/>
</dbReference>
<name>A0AAE3ED66_9FIRM</name>
<evidence type="ECO:0000256" key="2">
    <source>
        <dbReference type="SAM" id="MobiDB-lite"/>
    </source>
</evidence>
<evidence type="ECO:0000259" key="3">
    <source>
        <dbReference type="PROSITE" id="PS50943"/>
    </source>
</evidence>
<reference evidence="4" key="1">
    <citation type="submission" date="2021-10" db="EMBL/GenBank/DDBJ databases">
        <title>Anaerobic single-cell dispensing facilitates the cultivation of human gut bacteria.</title>
        <authorList>
            <person name="Afrizal A."/>
        </authorList>
    </citation>
    <scope>NUCLEOTIDE SEQUENCE</scope>
    <source>
        <strain evidence="4">CLA-AA-H215</strain>
    </source>
</reference>
<dbReference type="GO" id="GO:0003677">
    <property type="term" value="F:DNA binding"/>
    <property type="evidence" value="ECO:0007669"/>
    <property type="project" value="UniProtKB-KW"/>
</dbReference>
<dbReference type="EMBL" id="JAJEQR010000055">
    <property type="protein sequence ID" value="MCC2232215.1"/>
    <property type="molecule type" value="Genomic_DNA"/>
</dbReference>
<dbReference type="PANTHER" id="PTHR46558">
    <property type="entry name" value="TRACRIPTIONAL REGULATORY PROTEIN-RELATED-RELATED"/>
    <property type="match status" value="1"/>
</dbReference>
<dbReference type="CDD" id="cd00093">
    <property type="entry name" value="HTH_XRE"/>
    <property type="match status" value="1"/>
</dbReference>
<dbReference type="PROSITE" id="PS50943">
    <property type="entry name" value="HTH_CROC1"/>
    <property type="match status" value="1"/>
</dbReference>
<dbReference type="AlphaFoldDB" id="A0AAE3ED66"/>
<sequence length="194" mass="21908">MSIGENIRKLRKERGLTQKELGELCAPPINEANIRKYELGRQIPKIGTVERIAYALNVNIDDIIDNFKDGDSWMRSARKADALLGVAAILADMYGRTENKSLDGKYASGDYWLIGKDINQQFVLYDHDLECLYEVAKAVFFPIVERVKDVHSENEVIQDYMKLLDDPSLAELLPTEGQPPAGADPHQDNNQDNE</sequence>
<organism evidence="4 5">
    <name type="scientific">Hominifimenecus microfluidus</name>
    <dbReference type="NCBI Taxonomy" id="2885348"/>
    <lineage>
        <taxon>Bacteria</taxon>
        <taxon>Bacillati</taxon>
        <taxon>Bacillota</taxon>
        <taxon>Clostridia</taxon>
        <taxon>Lachnospirales</taxon>
        <taxon>Lachnospiraceae</taxon>
        <taxon>Hominifimenecus</taxon>
    </lineage>
</organism>
<dbReference type="InterPro" id="IPR010982">
    <property type="entry name" value="Lambda_DNA-bd_dom_sf"/>
</dbReference>
<accession>A0AAE3ED66</accession>
<protein>
    <submittedName>
        <fullName evidence="4">Helix-turn-helix domain-containing protein</fullName>
    </submittedName>
</protein>
<dbReference type="SMART" id="SM00530">
    <property type="entry name" value="HTH_XRE"/>
    <property type="match status" value="1"/>
</dbReference>
<proteinExistence type="predicted"/>
<dbReference type="Pfam" id="PF01381">
    <property type="entry name" value="HTH_3"/>
    <property type="match status" value="1"/>
</dbReference>
<evidence type="ECO:0000313" key="4">
    <source>
        <dbReference type="EMBL" id="MCC2232215.1"/>
    </source>
</evidence>
<keyword evidence="5" id="KW-1185">Reference proteome</keyword>
<evidence type="ECO:0000256" key="1">
    <source>
        <dbReference type="ARBA" id="ARBA00023125"/>
    </source>
</evidence>
<dbReference type="RefSeq" id="WP_308454651.1">
    <property type="nucleotide sequence ID" value="NZ_JAJEQR010000055.1"/>
</dbReference>